<protein>
    <recommendedName>
        <fullName evidence="3">RNase H type-1 domain-containing protein</fullName>
    </recommendedName>
</protein>
<dbReference type="Proteomes" id="UP000440578">
    <property type="component" value="Unassembled WGS sequence"/>
</dbReference>
<dbReference type="GO" id="GO:0003676">
    <property type="term" value="F:nucleic acid binding"/>
    <property type="evidence" value="ECO:0007669"/>
    <property type="project" value="InterPro"/>
</dbReference>
<organism evidence="1 2">
    <name type="scientific">Amphibalanus amphitrite</name>
    <name type="common">Striped barnacle</name>
    <name type="synonym">Balanus amphitrite</name>
    <dbReference type="NCBI Taxonomy" id="1232801"/>
    <lineage>
        <taxon>Eukaryota</taxon>
        <taxon>Metazoa</taxon>
        <taxon>Ecdysozoa</taxon>
        <taxon>Arthropoda</taxon>
        <taxon>Crustacea</taxon>
        <taxon>Multicrustacea</taxon>
        <taxon>Cirripedia</taxon>
        <taxon>Thoracica</taxon>
        <taxon>Thoracicalcarea</taxon>
        <taxon>Balanomorpha</taxon>
        <taxon>Balanoidea</taxon>
        <taxon>Balanidae</taxon>
        <taxon>Amphibalaninae</taxon>
        <taxon>Amphibalanus</taxon>
    </lineage>
</organism>
<gene>
    <name evidence="1" type="ORF">FJT64_023590</name>
</gene>
<dbReference type="InterPro" id="IPR036397">
    <property type="entry name" value="RNaseH_sf"/>
</dbReference>
<dbReference type="Gene3D" id="3.30.420.10">
    <property type="entry name" value="Ribonuclease H-like superfamily/Ribonuclease H"/>
    <property type="match status" value="1"/>
</dbReference>
<accession>A0A6A4WR72</accession>
<dbReference type="EMBL" id="VIIS01000828">
    <property type="protein sequence ID" value="KAF0304591.1"/>
    <property type="molecule type" value="Genomic_DNA"/>
</dbReference>
<keyword evidence="2" id="KW-1185">Reference proteome</keyword>
<reference evidence="1 2" key="1">
    <citation type="submission" date="2019-07" db="EMBL/GenBank/DDBJ databases">
        <title>Draft genome assembly of a fouling barnacle, Amphibalanus amphitrite (Darwin, 1854): The first reference genome for Thecostraca.</title>
        <authorList>
            <person name="Kim W."/>
        </authorList>
    </citation>
    <scope>NUCLEOTIDE SEQUENCE [LARGE SCALE GENOMIC DNA]</scope>
    <source>
        <strain evidence="1">SNU_AA5</strain>
        <tissue evidence="1">Soma without cirri and trophi</tissue>
    </source>
</reference>
<evidence type="ECO:0000313" key="2">
    <source>
        <dbReference type="Proteomes" id="UP000440578"/>
    </source>
</evidence>
<proteinExistence type="predicted"/>
<dbReference type="InterPro" id="IPR012337">
    <property type="entry name" value="RNaseH-like_sf"/>
</dbReference>
<comment type="caution">
    <text evidence="1">The sequence shown here is derived from an EMBL/GenBank/DDBJ whole genome shotgun (WGS) entry which is preliminary data.</text>
</comment>
<dbReference type="SUPFAM" id="SSF53098">
    <property type="entry name" value="Ribonuclease H-like"/>
    <property type="match status" value="1"/>
</dbReference>
<dbReference type="OrthoDB" id="411823at2759"/>
<dbReference type="AlphaFoldDB" id="A0A6A4WR72"/>
<evidence type="ECO:0000313" key="1">
    <source>
        <dbReference type="EMBL" id="KAF0304591.1"/>
    </source>
</evidence>
<name>A0A6A4WR72_AMPAM</name>
<sequence>MALEAAGLETAANADGVIRSCCTATPLPILRRILVLGWHPRLVQMGPGRLVCGRGVQRHPFSMDHQETLAARTLCRALALPEDDPLRRVAEADPPTRLRSTIGWRQQGRSALIEAGAEGVTVEPRLEVPLLPWTTCRPIAFNLDVGPGGRRASSNETRREAARQHLAALPAQATWIGMTAPRTLGVGAAAQTSTIGAAIWRTLLDIAERRQVTLQWGPAHCRLAENERADALAKQAATLPQDAVPSDARSLTRAVYRTATRQWRENWPHSFFKSIFGSTLPLPIPGEDREAAISVHQLRARHWGRSLQYLHRIGRHPSVSCLQCPDKRCPAALCAVCREEAACRSTCCSAARPSLAPTCG</sequence>
<evidence type="ECO:0008006" key="3">
    <source>
        <dbReference type="Google" id="ProtNLM"/>
    </source>
</evidence>